<dbReference type="AlphaFoldDB" id="A0AAD6TWD2"/>
<proteinExistence type="predicted"/>
<sequence>MSSNDGTATPRAKTQDETETVRTAIGAMSQSLVDLEQSFSTLNEKSAALSTTGPSVQDAMRDLETLRKEMREQGAKGDKDIQKFKQTAGDVKTQIAANLRNEILEQIRMEIAAQVKLQVDLQIQEQIPVSLSQQSLDNKTQLQIANTSLANSAARKKNAGLRIQNLDESLAPVLRSDGTKGKLFPADLRSLLSYDSVHVRELVKDYELFDDDVREVNLNRFLGHIGILFEVVVV</sequence>
<keyword evidence="2" id="KW-1185">Reference proteome</keyword>
<name>A0AAD6TWD2_9AGAR</name>
<comment type="caution">
    <text evidence="1">The sequence shown here is derived from an EMBL/GenBank/DDBJ whole genome shotgun (WGS) entry which is preliminary data.</text>
</comment>
<evidence type="ECO:0000313" key="1">
    <source>
        <dbReference type="EMBL" id="KAJ7076846.1"/>
    </source>
</evidence>
<organism evidence="1 2">
    <name type="scientific">Mycena belliarum</name>
    <dbReference type="NCBI Taxonomy" id="1033014"/>
    <lineage>
        <taxon>Eukaryota</taxon>
        <taxon>Fungi</taxon>
        <taxon>Dikarya</taxon>
        <taxon>Basidiomycota</taxon>
        <taxon>Agaricomycotina</taxon>
        <taxon>Agaricomycetes</taxon>
        <taxon>Agaricomycetidae</taxon>
        <taxon>Agaricales</taxon>
        <taxon>Marasmiineae</taxon>
        <taxon>Mycenaceae</taxon>
        <taxon>Mycena</taxon>
    </lineage>
</organism>
<dbReference type="EMBL" id="JARJCN010000077">
    <property type="protein sequence ID" value="KAJ7076846.1"/>
    <property type="molecule type" value="Genomic_DNA"/>
</dbReference>
<dbReference type="Proteomes" id="UP001222325">
    <property type="component" value="Unassembled WGS sequence"/>
</dbReference>
<reference evidence="1" key="1">
    <citation type="submission" date="2023-03" db="EMBL/GenBank/DDBJ databases">
        <title>Massive genome expansion in bonnet fungi (Mycena s.s.) driven by repeated elements and novel gene families across ecological guilds.</title>
        <authorList>
            <consortium name="Lawrence Berkeley National Laboratory"/>
            <person name="Harder C.B."/>
            <person name="Miyauchi S."/>
            <person name="Viragh M."/>
            <person name="Kuo A."/>
            <person name="Thoen E."/>
            <person name="Andreopoulos B."/>
            <person name="Lu D."/>
            <person name="Skrede I."/>
            <person name="Drula E."/>
            <person name="Henrissat B."/>
            <person name="Morin E."/>
            <person name="Kohler A."/>
            <person name="Barry K."/>
            <person name="LaButti K."/>
            <person name="Morin E."/>
            <person name="Salamov A."/>
            <person name="Lipzen A."/>
            <person name="Mereny Z."/>
            <person name="Hegedus B."/>
            <person name="Baldrian P."/>
            <person name="Stursova M."/>
            <person name="Weitz H."/>
            <person name="Taylor A."/>
            <person name="Grigoriev I.V."/>
            <person name="Nagy L.G."/>
            <person name="Martin F."/>
            <person name="Kauserud H."/>
        </authorList>
    </citation>
    <scope>NUCLEOTIDE SEQUENCE</scope>
    <source>
        <strain evidence="1">CBHHK173m</strain>
    </source>
</reference>
<evidence type="ECO:0000313" key="2">
    <source>
        <dbReference type="Proteomes" id="UP001222325"/>
    </source>
</evidence>
<gene>
    <name evidence="1" type="ORF">B0H15DRAFT_573167</name>
</gene>
<accession>A0AAD6TWD2</accession>
<protein>
    <submittedName>
        <fullName evidence="1">Uncharacterized protein</fullName>
    </submittedName>
</protein>